<dbReference type="EMBL" id="JBBNAG010000004">
    <property type="protein sequence ID" value="KAK9140131.1"/>
    <property type="molecule type" value="Genomic_DNA"/>
</dbReference>
<comment type="caution">
    <text evidence="1">The sequence shown here is derived from an EMBL/GenBank/DDBJ whole genome shotgun (WGS) entry which is preliminary data.</text>
</comment>
<reference evidence="1 2" key="1">
    <citation type="submission" date="2024-01" db="EMBL/GenBank/DDBJ databases">
        <title>Genome assemblies of Stephania.</title>
        <authorList>
            <person name="Yang L."/>
        </authorList>
    </citation>
    <scope>NUCLEOTIDE SEQUENCE [LARGE SCALE GENOMIC DNA]</scope>
    <source>
        <strain evidence="1">JXDWG</strain>
        <tissue evidence="1">Leaf</tissue>
    </source>
</reference>
<gene>
    <name evidence="1" type="ORF">Scep_009812</name>
</gene>
<organism evidence="1 2">
    <name type="scientific">Stephania cephalantha</name>
    <dbReference type="NCBI Taxonomy" id="152367"/>
    <lineage>
        <taxon>Eukaryota</taxon>
        <taxon>Viridiplantae</taxon>
        <taxon>Streptophyta</taxon>
        <taxon>Embryophyta</taxon>
        <taxon>Tracheophyta</taxon>
        <taxon>Spermatophyta</taxon>
        <taxon>Magnoliopsida</taxon>
        <taxon>Ranunculales</taxon>
        <taxon>Menispermaceae</taxon>
        <taxon>Menispermoideae</taxon>
        <taxon>Cissampelideae</taxon>
        <taxon>Stephania</taxon>
    </lineage>
</organism>
<dbReference type="Proteomes" id="UP001419268">
    <property type="component" value="Unassembled WGS sequence"/>
</dbReference>
<sequence>MLTWWTNETHISKKIHSYGVKKTRALESTNYWESALALILRLINGYVEEKSWEITKIWEIVQTASQSLIDAFTSTQID</sequence>
<dbReference type="AlphaFoldDB" id="A0AAP0JUA3"/>
<evidence type="ECO:0000313" key="2">
    <source>
        <dbReference type="Proteomes" id="UP001419268"/>
    </source>
</evidence>
<name>A0AAP0JUA3_9MAGN</name>
<keyword evidence="2" id="KW-1185">Reference proteome</keyword>
<evidence type="ECO:0000313" key="1">
    <source>
        <dbReference type="EMBL" id="KAK9140131.1"/>
    </source>
</evidence>
<protein>
    <submittedName>
        <fullName evidence="1">Uncharacterized protein</fullName>
    </submittedName>
</protein>
<accession>A0AAP0JUA3</accession>
<proteinExistence type="predicted"/>